<dbReference type="InterPro" id="IPR043128">
    <property type="entry name" value="Rev_trsase/Diguanyl_cyclase"/>
</dbReference>
<dbReference type="Gene3D" id="3.30.70.270">
    <property type="match status" value="1"/>
</dbReference>
<dbReference type="CDD" id="cd01949">
    <property type="entry name" value="GGDEF"/>
    <property type="match status" value="1"/>
</dbReference>
<dbReference type="Pfam" id="PF00990">
    <property type="entry name" value="GGDEF"/>
    <property type="match status" value="1"/>
</dbReference>
<dbReference type="Proteomes" id="UP000029224">
    <property type="component" value="Unassembled WGS sequence"/>
</dbReference>
<evidence type="ECO:0000313" key="5">
    <source>
        <dbReference type="Proteomes" id="UP000029224"/>
    </source>
</evidence>
<dbReference type="GO" id="GO:0005886">
    <property type="term" value="C:plasma membrane"/>
    <property type="evidence" value="ECO:0007669"/>
    <property type="project" value="TreeGrafter"/>
</dbReference>
<dbReference type="PANTHER" id="PTHR45138:SF9">
    <property type="entry name" value="DIGUANYLATE CYCLASE DGCM-RELATED"/>
    <property type="match status" value="1"/>
</dbReference>
<dbReference type="GO" id="GO:1902201">
    <property type="term" value="P:negative regulation of bacterial-type flagellum-dependent cell motility"/>
    <property type="evidence" value="ECO:0007669"/>
    <property type="project" value="TreeGrafter"/>
</dbReference>
<sequence>MVDVVSVIEQYTRSEDKLCRYGGDEFVLLLPGSHVHQAYALATRLSRKIDALEFESSSGSRFKVSCSIGVATHTSDDSNVIERADKALYKSKKGNSGRYICTAQKHTESNKVVNVAINSSLILFTAKV</sequence>
<evidence type="ECO:0000256" key="2">
    <source>
        <dbReference type="ARBA" id="ARBA00034247"/>
    </source>
</evidence>
<feature type="domain" description="GGDEF" evidence="3">
    <location>
        <begin position="1"/>
        <end position="105"/>
    </location>
</feature>
<proteinExistence type="predicted"/>
<dbReference type="SUPFAM" id="SSF55073">
    <property type="entry name" value="Nucleotide cyclase"/>
    <property type="match status" value="1"/>
</dbReference>
<dbReference type="InterPro" id="IPR050469">
    <property type="entry name" value="Diguanylate_Cyclase"/>
</dbReference>
<dbReference type="GO" id="GO:0043709">
    <property type="term" value="P:cell adhesion involved in single-species biofilm formation"/>
    <property type="evidence" value="ECO:0007669"/>
    <property type="project" value="TreeGrafter"/>
</dbReference>
<name>A0A090T051_9VIBR</name>
<evidence type="ECO:0000313" key="4">
    <source>
        <dbReference type="EMBL" id="GAL33410.1"/>
    </source>
</evidence>
<comment type="caution">
    <text evidence="4">The sequence shown here is derived from an EMBL/GenBank/DDBJ whole genome shotgun (WGS) entry which is preliminary data.</text>
</comment>
<comment type="catalytic activity">
    <reaction evidence="2">
        <text>2 GTP = 3',3'-c-di-GMP + 2 diphosphate</text>
        <dbReference type="Rhea" id="RHEA:24898"/>
        <dbReference type="ChEBI" id="CHEBI:33019"/>
        <dbReference type="ChEBI" id="CHEBI:37565"/>
        <dbReference type="ChEBI" id="CHEBI:58805"/>
        <dbReference type="EC" id="2.7.7.65"/>
    </reaction>
</comment>
<reference evidence="4 5" key="1">
    <citation type="submission" date="2014-09" db="EMBL/GenBank/DDBJ databases">
        <title>Vibrio maritimus JCM 19240. (C210) whole genome shotgun sequence.</title>
        <authorList>
            <person name="Sawabe T."/>
            <person name="Meirelles P."/>
            <person name="Nakanishi M."/>
            <person name="Sayaka M."/>
            <person name="Hattori M."/>
            <person name="Ohkuma M."/>
        </authorList>
    </citation>
    <scope>NUCLEOTIDE SEQUENCE [LARGE SCALE GENOMIC DNA]</scope>
    <source>
        <strain evidence="4 5">JCM 19240</strain>
    </source>
</reference>
<dbReference type="EC" id="2.7.7.65" evidence="1"/>
<dbReference type="SMART" id="SM00267">
    <property type="entry name" value="GGDEF"/>
    <property type="match status" value="1"/>
</dbReference>
<keyword evidence="5" id="KW-1185">Reference proteome</keyword>
<reference evidence="4 5" key="2">
    <citation type="submission" date="2014-09" db="EMBL/GenBank/DDBJ databases">
        <authorList>
            <consortium name="NBRP consortium"/>
            <person name="Sawabe T."/>
            <person name="Meirelles P."/>
            <person name="Nakanishi M."/>
            <person name="Sayaka M."/>
            <person name="Hattori M."/>
            <person name="Ohkuma M."/>
        </authorList>
    </citation>
    <scope>NUCLEOTIDE SEQUENCE [LARGE SCALE GENOMIC DNA]</scope>
    <source>
        <strain evidence="4 5">JCM 19240</strain>
    </source>
</reference>
<protein>
    <recommendedName>
        <fullName evidence="1">diguanylate cyclase</fullName>
        <ecNumber evidence="1">2.7.7.65</ecNumber>
    </recommendedName>
</protein>
<dbReference type="GO" id="GO:0052621">
    <property type="term" value="F:diguanylate cyclase activity"/>
    <property type="evidence" value="ECO:0007669"/>
    <property type="project" value="UniProtKB-EC"/>
</dbReference>
<dbReference type="InterPro" id="IPR029787">
    <property type="entry name" value="Nucleotide_cyclase"/>
</dbReference>
<dbReference type="NCBIfam" id="TIGR00254">
    <property type="entry name" value="GGDEF"/>
    <property type="match status" value="1"/>
</dbReference>
<dbReference type="AlphaFoldDB" id="A0A090T051"/>
<accession>A0A090T051</accession>
<dbReference type="InterPro" id="IPR000160">
    <property type="entry name" value="GGDEF_dom"/>
</dbReference>
<dbReference type="PROSITE" id="PS50887">
    <property type="entry name" value="GGDEF"/>
    <property type="match status" value="1"/>
</dbReference>
<gene>
    <name evidence="4" type="ORF">JCM19240_2106</name>
</gene>
<dbReference type="EMBL" id="BBMT01000003">
    <property type="protein sequence ID" value="GAL33410.1"/>
    <property type="molecule type" value="Genomic_DNA"/>
</dbReference>
<evidence type="ECO:0000256" key="1">
    <source>
        <dbReference type="ARBA" id="ARBA00012528"/>
    </source>
</evidence>
<evidence type="ECO:0000259" key="3">
    <source>
        <dbReference type="PROSITE" id="PS50887"/>
    </source>
</evidence>
<dbReference type="PANTHER" id="PTHR45138">
    <property type="entry name" value="REGULATORY COMPONENTS OF SENSORY TRANSDUCTION SYSTEM"/>
    <property type="match status" value="1"/>
</dbReference>
<organism evidence="4 5">
    <name type="scientific">Vibrio maritimus</name>
    <dbReference type="NCBI Taxonomy" id="990268"/>
    <lineage>
        <taxon>Bacteria</taxon>
        <taxon>Pseudomonadati</taxon>
        <taxon>Pseudomonadota</taxon>
        <taxon>Gammaproteobacteria</taxon>
        <taxon>Vibrionales</taxon>
        <taxon>Vibrionaceae</taxon>
        <taxon>Vibrio</taxon>
    </lineage>
</organism>